<dbReference type="Proteomes" id="UP000246171">
    <property type="component" value="Unassembled WGS sequence"/>
</dbReference>
<keyword evidence="1" id="KW-0732">Signal</keyword>
<dbReference type="RefSeq" id="XP_025391378.1">
    <property type="nucleotide sequence ID" value="XM_025530640.1"/>
</dbReference>
<keyword evidence="3" id="KW-1185">Reference proteome</keyword>
<reference evidence="2" key="1">
    <citation type="submission" date="2016-12" db="EMBL/GenBank/DDBJ databases">
        <title>The genomes of Aspergillus section Nigri reveals drivers in fungal speciation.</title>
        <authorList>
            <consortium name="DOE Joint Genome Institute"/>
            <person name="Vesth T.C."/>
            <person name="Nybo J."/>
            <person name="Theobald S."/>
            <person name="Brandl J."/>
            <person name="Frisvad J.C."/>
            <person name="Nielsen K.F."/>
            <person name="Lyhne E.K."/>
            <person name="Kogle M.E."/>
            <person name="Kuo A."/>
            <person name="Riley R."/>
            <person name="Clum A."/>
            <person name="Nolan M."/>
            <person name="Lipzen A."/>
            <person name="Salamov A."/>
            <person name="Henrissat B."/>
            <person name="Wiebenga A."/>
            <person name="De vries R.P."/>
            <person name="Grigoriev I.V."/>
            <person name="Mortensen U.H."/>
            <person name="Andersen M.R."/>
            <person name="Baker S.E."/>
        </authorList>
    </citation>
    <scope>NUCLEOTIDE SEQUENCE</scope>
    <source>
        <strain evidence="2">CBS 122712</strain>
    </source>
</reference>
<dbReference type="EMBL" id="MSFU01000005">
    <property type="protein sequence ID" value="PWY80231.1"/>
    <property type="molecule type" value="Genomic_DNA"/>
</dbReference>
<evidence type="ECO:0000313" key="2">
    <source>
        <dbReference type="EMBL" id="PWY80231.1"/>
    </source>
</evidence>
<proteinExistence type="predicted"/>
<evidence type="ECO:0008006" key="4">
    <source>
        <dbReference type="Google" id="ProtNLM"/>
    </source>
</evidence>
<dbReference type="OrthoDB" id="10515818at2759"/>
<sequence length="118" mass="14249">MYWVTFLCSSSIWFFAGAALHLLPRWVQPVVDRDYLFIQSLSFSLSPWGNCLTWREVSHYYLSRFSVGRWCMHVVVYQLRAWWWWWSGWALLTAQVRPSKSLGRSNRYIPHTFIHFLV</sequence>
<evidence type="ECO:0000256" key="1">
    <source>
        <dbReference type="SAM" id="SignalP"/>
    </source>
</evidence>
<feature type="chain" id="PRO_5016349496" description="Secreted protein" evidence="1">
    <location>
        <begin position="19"/>
        <end position="118"/>
    </location>
</feature>
<dbReference type="AlphaFoldDB" id="A0A317W3S4"/>
<feature type="signal peptide" evidence="1">
    <location>
        <begin position="1"/>
        <end position="18"/>
    </location>
</feature>
<comment type="caution">
    <text evidence="2">The sequence shown here is derived from an EMBL/GenBank/DDBJ whole genome shotgun (WGS) entry which is preliminary data.</text>
</comment>
<organism evidence="2 3">
    <name type="scientific">Aspergillus eucalypticola (strain CBS 122712 / IBT 29274)</name>
    <dbReference type="NCBI Taxonomy" id="1448314"/>
    <lineage>
        <taxon>Eukaryota</taxon>
        <taxon>Fungi</taxon>
        <taxon>Dikarya</taxon>
        <taxon>Ascomycota</taxon>
        <taxon>Pezizomycotina</taxon>
        <taxon>Eurotiomycetes</taxon>
        <taxon>Eurotiomycetidae</taxon>
        <taxon>Eurotiales</taxon>
        <taxon>Aspergillaceae</taxon>
        <taxon>Aspergillus</taxon>
        <taxon>Aspergillus subgen. Circumdati</taxon>
    </lineage>
</organism>
<name>A0A317W3S4_ASPEC</name>
<dbReference type="GeneID" id="37052602"/>
<evidence type="ECO:0000313" key="3">
    <source>
        <dbReference type="Proteomes" id="UP000246171"/>
    </source>
</evidence>
<protein>
    <recommendedName>
        <fullName evidence="4">Secreted protein</fullName>
    </recommendedName>
</protein>
<accession>A0A317W3S4</accession>
<gene>
    <name evidence="2" type="ORF">BO83DRAFT_376156</name>
</gene>
<dbReference type="VEuPathDB" id="FungiDB:BO83DRAFT_376156"/>